<gene>
    <name evidence="2" type="ORF">ZIOFF_039400</name>
</gene>
<reference evidence="2 3" key="1">
    <citation type="submission" date="2020-08" db="EMBL/GenBank/DDBJ databases">
        <title>Plant Genome Project.</title>
        <authorList>
            <person name="Zhang R.-G."/>
        </authorList>
    </citation>
    <scope>NUCLEOTIDE SEQUENCE [LARGE SCALE GENOMIC DNA]</scope>
    <source>
        <tissue evidence="2">Rhizome</tissue>
    </source>
</reference>
<dbReference type="AlphaFoldDB" id="A0A8J5G151"/>
<evidence type="ECO:0000313" key="2">
    <source>
        <dbReference type="EMBL" id="KAG6499610.1"/>
    </source>
</evidence>
<dbReference type="Proteomes" id="UP000734854">
    <property type="component" value="Unassembled WGS sequence"/>
</dbReference>
<protein>
    <submittedName>
        <fullName evidence="2">Uncharacterized protein</fullName>
    </submittedName>
</protein>
<name>A0A8J5G151_ZINOF</name>
<evidence type="ECO:0000256" key="1">
    <source>
        <dbReference type="SAM" id="MobiDB-lite"/>
    </source>
</evidence>
<evidence type="ECO:0000313" key="3">
    <source>
        <dbReference type="Proteomes" id="UP000734854"/>
    </source>
</evidence>
<accession>A0A8J5G151</accession>
<feature type="region of interest" description="Disordered" evidence="1">
    <location>
        <begin position="69"/>
        <end position="163"/>
    </location>
</feature>
<feature type="compositionally biased region" description="Low complexity" evidence="1">
    <location>
        <begin position="69"/>
        <end position="81"/>
    </location>
</feature>
<sequence length="163" mass="17975">MCSPLSLVSWFMSSTGPMTFHCRFFAKGGTPPSIHNLFFLLNEEDSCSWRTTIYSSNSSIQKTWRSQLSSSPISFPSSPDPAVTAAPPLSEAASTPFAQDSDLTSSLESPQIRMSWAAMGQEDKLKEAATQEEKTEESGRTSIEGATRVKREIAKKETRLSRE</sequence>
<comment type="caution">
    <text evidence="2">The sequence shown here is derived from an EMBL/GenBank/DDBJ whole genome shotgun (WGS) entry which is preliminary data.</text>
</comment>
<dbReference type="EMBL" id="JACMSC010000011">
    <property type="protein sequence ID" value="KAG6499610.1"/>
    <property type="molecule type" value="Genomic_DNA"/>
</dbReference>
<keyword evidence="3" id="KW-1185">Reference proteome</keyword>
<feature type="compositionally biased region" description="Basic and acidic residues" evidence="1">
    <location>
        <begin position="147"/>
        <end position="163"/>
    </location>
</feature>
<feature type="compositionally biased region" description="Polar residues" evidence="1">
    <location>
        <begin position="92"/>
        <end position="109"/>
    </location>
</feature>
<feature type="compositionally biased region" description="Basic and acidic residues" evidence="1">
    <location>
        <begin position="121"/>
        <end position="139"/>
    </location>
</feature>
<proteinExistence type="predicted"/>
<organism evidence="2 3">
    <name type="scientific">Zingiber officinale</name>
    <name type="common">Ginger</name>
    <name type="synonym">Amomum zingiber</name>
    <dbReference type="NCBI Taxonomy" id="94328"/>
    <lineage>
        <taxon>Eukaryota</taxon>
        <taxon>Viridiplantae</taxon>
        <taxon>Streptophyta</taxon>
        <taxon>Embryophyta</taxon>
        <taxon>Tracheophyta</taxon>
        <taxon>Spermatophyta</taxon>
        <taxon>Magnoliopsida</taxon>
        <taxon>Liliopsida</taxon>
        <taxon>Zingiberales</taxon>
        <taxon>Zingiberaceae</taxon>
        <taxon>Zingiber</taxon>
    </lineage>
</organism>